<dbReference type="EMBL" id="VSSQ01011504">
    <property type="protein sequence ID" value="MPM46996.1"/>
    <property type="molecule type" value="Genomic_DNA"/>
</dbReference>
<organism evidence="1">
    <name type="scientific">bioreactor metagenome</name>
    <dbReference type="NCBI Taxonomy" id="1076179"/>
    <lineage>
        <taxon>unclassified sequences</taxon>
        <taxon>metagenomes</taxon>
        <taxon>ecological metagenomes</taxon>
    </lineage>
</organism>
<evidence type="ECO:0008006" key="2">
    <source>
        <dbReference type="Google" id="ProtNLM"/>
    </source>
</evidence>
<dbReference type="Pfam" id="PF16161">
    <property type="entry name" value="DUF4867"/>
    <property type="match status" value="1"/>
</dbReference>
<gene>
    <name evidence="1" type="ORF">SDC9_93704</name>
</gene>
<sequence length="236" mass="26483">MASKLFQVPQALIAQNPLTMILRIDSSPFTKYGRVLKDLPLDKLITKADELTDIPQEGNIYVADLQALHQEEQAAALGQYFGFQAIQIGYCNGKNTTINGVEYHKSPELFIAVTDCLQFLTRFDRLKEFNSVDTHDAELFYFPKGSAVLIDPHVLHLAPCAVYKEGFKSLIVLPKQTNEPLSQAMEAVRKQSKDGETRILFKQNKWMLAHPQRQQLIKDGVCIGLAGPNRGVQPLD</sequence>
<accession>A0A645A255</accession>
<dbReference type="InterPro" id="IPR032358">
    <property type="entry name" value="DUF4867"/>
</dbReference>
<comment type="caution">
    <text evidence="1">The sequence shown here is derived from an EMBL/GenBank/DDBJ whole genome shotgun (WGS) entry which is preliminary data.</text>
</comment>
<proteinExistence type="predicted"/>
<evidence type="ECO:0000313" key="1">
    <source>
        <dbReference type="EMBL" id="MPM46996.1"/>
    </source>
</evidence>
<protein>
    <recommendedName>
        <fullName evidence="2">DUF4867 domain-containing protein</fullName>
    </recommendedName>
</protein>
<reference evidence="1" key="1">
    <citation type="submission" date="2019-08" db="EMBL/GenBank/DDBJ databases">
        <authorList>
            <person name="Kucharzyk K."/>
            <person name="Murdoch R.W."/>
            <person name="Higgins S."/>
            <person name="Loffler F."/>
        </authorList>
    </citation>
    <scope>NUCLEOTIDE SEQUENCE</scope>
</reference>
<dbReference type="AlphaFoldDB" id="A0A645A255"/>
<name>A0A645A255_9ZZZZ</name>